<evidence type="ECO:0000313" key="2">
    <source>
        <dbReference type="EMBL" id="KAH0552532.1"/>
    </source>
</evidence>
<dbReference type="AlphaFoldDB" id="A0AAV7I2X9"/>
<feature type="region of interest" description="Disordered" evidence="1">
    <location>
        <begin position="23"/>
        <end position="47"/>
    </location>
</feature>
<reference evidence="2 3" key="1">
    <citation type="journal article" date="2021" name="J. Hered.">
        <title>A chromosome-level genome assembly of the parasitoid wasp, Cotesia glomerata (Hymenoptera: Braconidae).</title>
        <authorList>
            <person name="Pinto B.J."/>
            <person name="Weis J.J."/>
            <person name="Gamble T."/>
            <person name="Ode P.J."/>
            <person name="Paul R."/>
            <person name="Zaspel J.M."/>
        </authorList>
    </citation>
    <scope>NUCLEOTIDE SEQUENCE [LARGE SCALE GENOMIC DNA]</scope>
    <source>
        <strain evidence="2">CgM1</strain>
    </source>
</reference>
<evidence type="ECO:0000256" key="1">
    <source>
        <dbReference type="SAM" id="MobiDB-lite"/>
    </source>
</evidence>
<organism evidence="2 3">
    <name type="scientific">Cotesia glomerata</name>
    <name type="common">Lepidopteran parasitic wasp</name>
    <name type="synonym">Apanteles glomeratus</name>
    <dbReference type="NCBI Taxonomy" id="32391"/>
    <lineage>
        <taxon>Eukaryota</taxon>
        <taxon>Metazoa</taxon>
        <taxon>Ecdysozoa</taxon>
        <taxon>Arthropoda</taxon>
        <taxon>Hexapoda</taxon>
        <taxon>Insecta</taxon>
        <taxon>Pterygota</taxon>
        <taxon>Neoptera</taxon>
        <taxon>Endopterygota</taxon>
        <taxon>Hymenoptera</taxon>
        <taxon>Apocrita</taxon>
        <taxon>Ichneumonoidea</taxon>
        <taxon>Braconidae</taxon>
        <taxon>Microgastrinae</taxon>
        <taxon>Cotesia</taxon>
    </lineage>
</organism>
<proteinExistence type="predicted"/>
<dbReference type="Proteomes" id="UP000826195">
    <property type="component" value="Unassembled WGS sequence"/>
</dbReference>
<keyword evidence="3" id="KW-1185">Reference proteome</keyword>
<feature type="compositionally biased region" description="Polar residues" evidence="1">
    <location>
        <begin position="24"/>
        <end position="36"/>
    </location>
</feature>
<dbReference type="EMBL" id="JAHXZJ010001492">
    <property type="protein sequence ID" value="KAH0552532.1"/>
    <property type="molecule type" value="Genomic_DNA"/>
</dbReference>
<name>A0AAV7I2X9_COTGL</name>
<evidence type="ECO:0000313" key="3">
    <source>
        <dbReference type="Proteomes" id="UP000826195"/>
    </source>
</evidence>
<sequence>MVSWVMSTINTSVDTCSVEVLKNATPSTQPNPQRDLSSPSVSSKSSCTLSTSIPPVFLFNTKKPEAASKHPSRSKDMNSLANVSGAFLSPTISSNDNSEISSLTELLSQMHTWRTEDRTYLDQMKTDLSAELLAVEESNALLIEAFIQEIAAENNVLRTEIAQNQSRLATL</sequence>
<protein>
    <submittedName>
        <fullName evidence="2">Uncharacterized protein</fullName>
    </submittedName>
</protein>
<gene>
    <name evidence="2" type="ORF">KQX54_011720</name>
</gene>
<comment type="caution">
    <text evidence="2">The sequence shown here is derived from an EMBL/GenBank/DDBJ whole genome shotgun (WGS) entry which is preliminary data.</text>
</comment>
<feature type="compositionally biased region" description="Low complexity" evidence="1">
    <location>
        <begin position="37"/>
        <end position="47"/>
    </location>
</feature>
<accession>A0AAV7I2X9</accession>